<dbReference type="Pfam" id="PF01063">
    <property type="entry name" value="Aminotran_4"/>
    <property type="match status" value="1"/>
</dbReference>
<evidence type="ECO:0000313" key="12">
    <source>
        <dbReference type="Proteomes" id="UP000524404"/>
    </source>
</evidence>
<evidence type="ECO:0000256" key="3">
    <source>
        <dbReference type="ARBA" id="ARBA00004931"/>
    </source>
</evidence>
<sequence>MKEYIFLNGQIIPAENANIHVSDLGLLRGYGIFDFFRAIDGKPIFIEDHLDRFENSANLMGLKIPASRDELRNIILEIIRLHPQHLLGVKMVMTGGYSADGYTPAEQSNLIVMGKPFEFKPADVGMKLMSVEYRREIPEIKTLNYITPIRALAKIKESGADDVLYHQNGLISESSRSNIFVIKNEKIITPVDGALFGVTRKHVLNIAKRHFVVEERDLSTQEYWDADEVFTTGSTKRIIAITQTDNKVFSEGKVGKITKKLQDLFLEHEKNFS</sequence>
<comment type="pathway">
    <text evidence="2">Amino-acid biosynthesis; L-isoleucine biosynthesis; L-isoleucine from 2-oxobutanoate: step 4/4.</text>
</comment>
<dbReference type="PANTHER" id="PTHR42743:SF11">
    <property type="entry name" value="AMINODEOXYCHORISMATE LYASE"/>
    <property type="match status" value="1"/>
</dbReference>
<dbReference type="InterPro" id="IPR036038">
    <property type="entry name" value="Aminotransferase-like"/>
</dbReference>
<dbReference type="InterPro" id="IPR001544">
    <property type="entry name" value="Aminotrans_IV"/>
</dbReference>
<comment type="pathway">
    <text evidence="3">Amino-acid biosynthesis; L-valine biosynthesis; L-valine from pyruvate: step 4/4.</text>
</comment>
<dbReference type="GO" id="GO:0046394">
    <property type="term" value="P:carboxylic acid biosynthetic process"/>
    <property type="evidence" value="ECO:0007669"/>
    <property type="project" value="UniProtKB-ARBA"/>
</dbReference>
<proteinExistence type="inferred from homology"/>
<comment type="catalytic activity">
    <reaction evidence="10">
        <text>L-leucine + 2-oxoglutarate = 4-methyl-2-oxopentanoate + L-glutamate</text>
        <dbReference type="Rhea" id="RHEA:18321"/>
        <dbReference type="ChEBI" id="CHEBI:16810"/>
        <dbReference type="ChEBI" id="CHEBI:17865"/>
        <dbReference type="ChEBI" id="CHEBI:29985"/>
        <dbReference type="ChEBI" id="CHEBI:57427"/>
        <dbReference type="EC" id="2.6.1.42"/>
    </reaction>
</comment>
<comment type="catalytic activity">
    <reaction evidence="9">
        <text>L-isoleucine + 2-oxoglutarate = (S)-3-methyl-2-oxopentanoate + L-glutamate</text>
        <dbReference type="Rhea" id="RHEA:24801"/>
        <dbReference type="ChEBI" id="CHEBI:16810"/>
        <dbReference type="ChEBI" id="CHEBI:29985"/>
        <dbReference type="ChEBI" id="CHEBI:35146"/>
        <dbReference type="ChEBI" id="CHEBI:58045"/>
        <dbReference type="EC" id="2.6.1.42"/>
    </reaction>
</comment>
<evidence type="ECO:0000256" key="6">
    <source>
        <dbReference type="ARBA" id="ARBA00013053"/>
    </source>
</evidence>
<comment type="similarity">
    <text evidence="5">Belongs to the class-IV pyridoxal-phosphate-dependent aminotransferase family.</text>
</comment>
<evidence type="ECO:0000256" key="7">
    <source>
        <dbReference type="ARBA" id="ARBA00022898"/>
    </source>
</evidence>
<dbReference type="FunFam" id="3.20.10.10:FF:000002">
    <property type="entry name" value="D-alanine aminotransferase"/>
    <property type="match status" value="1"/>
</dbReference>
<evidence type="ECO:0000256" key="5">
    <source>
        <dbReference type="ARBA" id="ARBA00009320"/>
    </source>
</evidence>
<keyword evidence="11" id="KW-0808">Transferase</keyword>
<dbReference type="InterPro" id="IPR043131">
    <property type="entry name" value="BCAT-like_N"/>
</dbReference>
<dbReference type="Proteomes" id="UP000524404">
    <property type="component" value="Unassembled WGS sequence"/>
</dbReference>
<name>A0A841EG84_9BACT</name>
<dbReference type="GO" id="GO:0008652">
    <property type="term" value="P:amino acid biosynthetic process"/>
    <property type="evidence" value="ECO:0007669"/>
    <property type="project" value="UniProtKB-ARBA"/>
</dbReference>
<keyword evidence="7" id="KW-0663">Pyridoxal phosphate</keyword>
<evidence type="ECO:0000256" key="1">
    <source>
        <dbReference type="ARBA" id="ARBA00001933"/>
    </source>
</evidence>
<evidence type="ECO:0000313" key="11">
    <source>
        <dbReference type="EMBL" id="MBB6002006.1"/>
    </source>
</evidence>
<comment type="caution">
    <text evidence="11">The sequence shown here is derived from an EMBL/GenBank/DDBJ whole genome shotgun (WGS) entry which is preliminary data.</text>
</comment>
<dbReference type="Gene3D" id="3.20.10.10">
    <property type="entry name" value="D-amino Acid Aminotransferase, subunit A, domain 2"/>
    <property type="match status" value="1"/>
</dbReference>
<keyword evidence="12" id="KW-1185">Reference proteome</keyword>
<dbReference type="Gene3D" id="3.30.470.10">
    <property type="match status" value="1"/>
</dbReference>
<organism evidence="11 12">
    <name type="scientific">Arcicella rosea</name>
    <dbReference type="NCBI Taxonomy" id="502909"/>
    <lineage>
        <taxon>Bacteria</taxon>
        <taxon>Pseudomonadati</taxon>
        <taxon>Bacteroidota</taxon>
        <taxon>Cytophagia</taxon>
        <taxon>Cytophagales</taxon>
        <taxon>Flectobacillaceae</taxon>
        <taxon>Arcicella</taxon>
    </lineage>
</organism>
<dbReference type="EMBL" id="JACHKT010000003">
    <property type="protein sequence ID" value="MBB6002006.1"/>
    <property type="molecule type" value="Genomic_DNA"/>
</dbReference>
<protein>
    <recommendedName>
        <fullName evidence="6">branched-chain-amino-acid transaminase</fullName>
        <ecNumber evidence="6">2.6.1.42</ecNumber>
    </recommendedName>
</protein>
<gene>
    <name evidence="11" type="ORF">HNP25_000655</name>
</gene>
<dbReference type="EC" id="2.6.1.42" evidence="6"/>
<evidence type="ECO:0000256" key="9">
    <source>
        <dbReference type="ARBA" id="ARBA00048798"/>
    </source>
</evidence>
<keyword evidence="11" id="KW-0032">Aminotransferase</keyword>
<reference evidence="11 12" key="1">
    <citation type="submission" date="2020-08" db="EMBL/GenBank/DDBJ databases">
        <title>Functional genomics of gut bacteria from endangered species of beetles.</title>
        <authorList>
            <person name="Carlos-Shanley C."/>
        </authorList>
    </citation>
    <scope>NUCLEOTIDE SEQUENCE [LARGE SCALE GENOMIC DNA]</scope>
    <source>
        <strain evidence="11 12">S00070</strain>
    </source>
</reference>
<dbReference type="AlphaFoldDB" id="A0A841EG84"/>
<dbReference type="GO" id="GO:0004084">
    <property type="term" value="F:branched-chain-amino-acid transaminase activity"/>
    <property type="evidence" value="ECO:0007669"/>
    <property type="project" value="UniProtKB-EC"/>
</dbReference>
<evidence type="ECO:0000256" key="8">
    <source>
        <dbReference type="ARBA" id="ARBA00048212"/>
    </source>
</evidence>
<dbReference type="SUPFAM" id="SSF56752">
    <property type="entry name" value="D-aminoacid aminotransferase-like PLP-dependent enzymes"/>
    <property type="match status" value="1"/>
</dbReference>
<comment type="cofactor">
    <cofactor evidence="1">
        <name>pyridoxal 5'-phosphate</name>
        <dbReference type="ChEBI" id="CHEBI:597326"/>
    </cofactor>
</comment>
<dbReference type="RefSeq" id="WP_184130187.1">
    <property type="nucleotide sequence ID" value="NZ_JACHKT010000003.1"/>
</dbReference>
<accession>A0A841EG84</accession>
<evidence type="ECO:0000256" key="2">
    <source>
        <dbReference type="ARBA" id="ARBA00004824"/>
    </source>
</evidence>
<comment type="catalytic activity">
    <reaction evidence="8">
        <text>L-valine + 2-oxoglutarate = 3-methyl-2-oxobutanoate + L-glutamate</text>
        <dbReference type="Rhea" id="RHEA:24813"/>
        <dbReference type="ChEBI" id="CHEBI:11851"/>
        <dbReference type="ChEBI" id="CHEBI:16810"/>
        <dbReference type="ChEBI" id="CHEBI:29985"/>
        <dbReference type="ChEBI" id="CHEBI:57762"/>
        <dbReference type="EC" id="2.6.1.42"/>
    </reaction>
</comment>
<comment type="pathway">
    <text evidence="4">Amino-acid biosynthesis; L-leucine biosynthesis; L-leucine from 3-methyl-2-oxobutanoate: step 4/4.</text>
</comment>
<evidence type="ECO:0000256" key="10">
    <source>
        <dbReference type="ARBA" id="ARBA00049229"/>
    </source>
</evidence>
<dbReference type="InterPro" id="IPR050571">
    <property type="entry name" value="Class-IV_PLP-Dep_Aminotrnsfr"/>
</dbReference>
<dbReference type="PANTHER" id="PTHR42743">
    <property type="entry name" value="AMINO-ACID AMINOTRANSFERASE"/>
    <property type="match status" value="1"/>
</dbReference>
<evidence type="ECO:0000256" key="4">
    <source>
        <dbReference type="ARBA" id="ARBA00005072"/>
    </source>
</evidence>
<dbReference type="InterPro" id="IPR043132">
    <property type="entry name" value="BCAT-like_C"/>
</dbReference>